<keyword evidence="2" id="KW-1185">Reference proteome</keyword>
<evidence type="ECO:0008006" key="3">
    <source>
        <dbReference type="Google" id="ProtNLM"/>
    </source>
</evidence>
<dbReference type="OrthoDB" id="1122330at2"/>
<dbReference type="AlphaFoldDB" id="A0A518G718"/>
<dbReference type="EMBL" id="CP036298">
    <property type="protein sequence ID" value="QDV24376.1"/>
    <property type="molecule type" value="Genomic_DNA"/>
</dbReference>
<sequence>MLESHPHIESPESFTSIWRYMTIDKFLHLLTSSSLWFSRCDYFEDGWEGRYSKATFQTFLKSFKGPEEKIHDLWTSYQNRINELRNCLYISCWHISEEESAALWQIHSAYGKSVAIKSTLHRLRDAVADVDPPIYYGRVKYLDYDTETMPMQNLFTPFMRKRRCFVFENELRMLHWNPELMDLGNDSSETEFPSGSSISVKLEPLIETLYVSPHADSYMRDTIALLIDRFGLSKLEVVQSNLFAAPM</sequence>
<name>A0A518G718_9BACT</name>
<protein>
    <recommendedName>
        <fullName evidence="3">DUF2971 domain-containing protein</fullName>
    </recommendedName>
</protein>
<gene>
    <name evidence="1" type="ORF">Q31a_26930</name>
</gene>
<accession>A0A518G718</accession>
<dbReference type="KEGG" id="ahel:Q31a_26930"/>
<evidence type="ECO:0000313" key="1">
    <source>
        <dbReference type="EMBL" id="QDV24376.1"/>
    </source>
</evidence>
<reference evidence="1 2" key="1">
    <citation type="submission" date="2019-02" db="EMBL/GenBank/DDBJ databases">
        <title>Deep-cultivation of Planctomycetes and their phenomic and genomic characterization uncovers novel biology.</title>
        <authorList>
            <person name="Wiegand S."/>
            <person name="Jogler M."/>
            <person name="Boedeker C."/>
            <person name="Pinto D."/>
            <person name="Vollmers J."/>
            <person name="Rivas-Marin E."/>
            <person name="Kohn T."/>
            <person name="Peeters S.H."/>
            <person name="Heuer A."/>
            <person name="Rast P."/>
            <person name="Oberbeckmann S."/>
            <person name="Bunk B."/>
            <person name="Jeske O."/>
            <person name="Meyerdierks A."/>
            <person name="Storesund J.E."/>
            <person name="Kallscheuer N."/>
            <person name="Luecker S."/>
            <person name="Lage O.M."/>
            <person name="Pohl T."/>
            <person name="Merkel B.J."/>
            <person name="Hornburger P."/>
            <person name="Mueller R.-W."/>
            <person name="Bruemmer F."/>
            <person name="Labrenz M."/>
            <person name="Spormann A.M."/>
            <person name="Op den Camp H."/>
            <person name="Overmann J."/>
            <person name="Amann R."/>
            <person name="Jetten M.S.M."/>
            <person name="Mascher T."/>
            <person name="Medema M.H."/>
            <person name="Devos D.P."/>
            <person name="Kaster A.-K."/>
            <person name="Ovreas L."/>
            <person name="Rohde M."/>
            <person name="Galperin M.Y."/>
            <person name="Jogler C."/>
        </authorList>
    </citation>
    <scope>NUCLEOTIDE SEQUENCE [LARGE SCALE GENOMIC DNA]</scope>
    <source>
        <strain evidence="1 2">Q31a</strain>
    </source>
</reference>
<proteinExistence type="predicted"/>
<dbReference type="RefSeq" id="WP_145077976.1">
    <property type="nucleotide sequence ID" value="NZ_CP036298.1"/>
</dbReference>
<evidence type="ECO:0000313" key="2">
    <source>
        <dbReference type="Proteomes" id="UP000318017"/>
    </source>
</evidence>
<organism evidence="1 2">
    <name type="scientific">Aureliella helgolandensis</name>
    <dbReference type="NCBI Taxonomy" id="2527968"/>
    <lineage>
        <taxon>Bacteria</taxon>
        <taxon>Pseudomonadati</taxon>
        <taxon>Planctomycetota</taxon>
        <taxon>Planctomycetia</taxon>
        <taxon>Pirellulales</taxon>
        <taxon>Pirellulaceae</taxon>
        <taxon>Aureliella</taxon>
    </lineage>
</organism>
<dbReference type="Proteomes" id="UP000318017">
    <property type="component" value="Chromosome"/>
</dbReference>